<organism evidence="1 2">
    <name type="scientific">Stenotrophomonas maltophilia</name>
    <name type="common">Pseudomonas maltophilia</name>
    <name type="synonym">Xanthomonas maltophilia</name>
    <dbReference type="NCBI Taxonomy" id="40324"/>
    <lineage>
        <taxon>Bacteria</taxon>
        <taxon>Pseudomonadati</taxon>
        <taxon>Pseudomonadota</taxon>
        <taxon>Gammaproteobacteria</taxon>
        <taxon>Lysobacterales</taxon>
        <taxon>Lysobacteraceae</taxon>
        <taxon>Stenotrophomonas</taxon>
        <taxon>Stenotrophomonas maltophilia group</taxon>
    </lineage>
</organism>
<name>A0A2J0T4G5_STEMA</name>
<protein>
    <submittedName>
        <fullName evidence="1">Uncharacterized protein</fullName>
    </submittedName>
</protein>
<dbReference type="Proteomes" id="UP000822271">
    <property type="component" value="Unassembled WGS sequence"/>
</dbReference>
<comment type="caution">
    <text evidence="1">The sequence shown here is derived from an EMBL/GenBank/DDBJ whole genome shotgun (WGS) entry which is preliminary data.</text>
</comment>
<proteinExistence type="predicted"/>
<accession>A0A2J0T4G5</accession>
<reference evidence="1" key="1">
    <citation type="submission" date="2018-09" db="EMBL/GenBank/DDBJ databases">
        <authorList>
            <person name="Groschel M."/>
            <person name="Kohl T."/>
            <person name="Conchillo-Sole O."/>
            <person name="Mamat U."/>
            <person name="Yero D."/>
            <person name="Niemann S."/>
            <person name="Daura X."/>
            <person name="Gibert I."/>
        </authorList>
    </citation>
    <scope>NUCLEOTIDE SEQUENCE</scope>
    <source>
        <strain evidence="1">OG156</strain>
    </source>
</reference>
<reference evidence="1" key="2">
    <citation type="journal article" date="2020" name="Front. Microbiol.">
        <title>Genetic Variants of the DSF Quorum Sensing System in Stenotrophomonas maltophilia Influence Virulence and Resistance Phenotypes Among Genotypically Diverse Clinical Isolates.</title>
        <authorList>
            <person name="Yero D."/>
            <person name="Huedo P."/>
            <person name="Conchillo-Sole O."/>
            <person name="Martinez-Servat S."/>
            <person name="Mamat U."/>
            <person name="Coves X."/>
            <person name="Llanas F."/>
            <person name="Roca I."/>
            <person name="Vila J."/>
            <person name="Schaible U.E."/>
            <person name="Daura X."/>
            <person name="Gibert I."/>
        </authorList>
    </citation>
    <scope>NUCLEOTIDE SEQUENCE</scope>
    <source>
        <strain evidence="1">OG156</strain>
    </source>
</reference>
<gene>
    <name evidence="1" type="ORF">D7Y33_15375</name>
</gene>
<evidence type="ECO:0000313" key="2">
    <source>
        <dbReference type="Proteomes" id="UP000822271"/>
    </source>
</evidence>
<dbReference type="EMBL" id="RAUE01000025">
    <property type="protein sequence ID" value="MBA0312371.1"/>
    <property type="molecule type" value="Genomic_DNA"/>
</dbReference>
<evidence type="ECO:0000313" key="1">
    <source>
        <dbReference type="EMBL" id="MBA0312371.1"/>
    </source>
</evidence>
<dbReference type="AlphaFoldDB" id="A0A2J0T4G5"/>
<sequence length="160" mass="18426">MRLKPSFEYASFLLMQGATYESAAILRLCLEQVAWAYDIHEIDDRTIFDKNPTRSISKLKNVESGVGRLYSHLSDYTHIQPRLQKEYIDFSGEYAAVRFRDFEAALGMSNAYIEVVDVYVVVTEYVSRKYFSGGQAWLTDADGQFLRNQQYTSCNLVEIS</sequence>